<feature type="region of interest" description="Disordered" evidence="1">
    <location>
        <begin position="239"/>
        <end position="269"/>
    </location>
</feature>
<dbReference type="GO" id="GO:0006913">
    <property type="term" value="P:nucleocytoplasmic transport"/>
    <property type="evidence" value="ECO:0007669"/>
    <property type="project" value="TreeGrafter"/>
</dbReference>
<reference evidence="2 3" key="1">
    <citation type="submission" date="2014-03" db="EMBL/GenBank/DDBJ databases">
        <authorList>
            <person name="Sibley D."/>
            <person name="Venepally P."/>
            <person name="Karamycheva S."/>
            <person name="Hadjithomas M."/>
            <person name="Khan A."/>
            <person name="Brunk B."/>
            <person name="Roos D."/>
            <person name="Caler E."/>
            <person name="Lorenzi H."/>
        </authorList>
    </citation>
    <scope>NUCLEOTIDE SEQUENCE [LARGE SCALE GENOMIC DNA]</scope>
    <source>
        <strain evidence="3">p89</strain>
    </source>
</reference>
<feature type="compositionally biased region" description="Low complexity" evidence="1">
    <location>
        <begin position="975"/>
        <end position="998"/>
    </location>
</feature>
<feature type="region of interest" description="Disordered" evidence="1">
    <location>
        <begin position="676"/>
        <end position="717"/>
    </location>
</feature>
<dbReference type="SUPFAM" id="SSF52047">
    <property type="entry name" value="RNI-like"/>
    <property type="match status" value="1"/>
</dbReference>
<dbReference type="GO" id="GO:0005634">
    <property type="term" value="C:nucleus"/>
    <property type="evidence" value="ECO:0007669"/>
    <property type="project" value="TreeGrafter"/>
</dbReference>
<evidence type="ECO:0000313" key="2">
    <source>
        <dbReference type="EMBL" id="KFG28314.1"/>
    </source>
</evidence>
<gene>
    <name evidence="2" type="ORF">TGP89_220230</name>
</gene>
<dbReference type="VEuPathDB" id="ToxoDB:TGP89_220230"/>
<dbReference type="Pfam" id="PF13516">
    <property type="entry name" value="LRR_6"/>
    <property type="match status" value="1"/>
</dbReference>
<feature type="region of interest" description="Disordered" evidence="1">
    <location>
        <begin position="443"/>
        <end position="474"/>
    </location>
</feature>
<feature type="compositionally biased region" description="Low complexity" evidence="1">
    <location>
        <begin position="12"/>
        <end position="28"/>
    </location>
</feature>
<dbReference type="GO" id="GO:0005096">
    <property type="term" value="F:GTPase activator activity"/>
    <property type="evidence" value="ECO:0007669"/>
    <property type="project" value="InterPro"/>
</dbReference>
<organism evidence="2 3">
    <name type="scientific">Toxoplasma gondii p89</name>
    <dbReference type="NCBI Taxonomy" id="943119"/>
    <lineage>
        <taxon>Eukaryota</taxon>
        <taxon>Sar</taxon>
        <taxon>Alveolata</taxon>
        <taxon>Apicomplexa</taxon>
        <taxon>Conoidasida</taxon>
        <taxon>Coccidia</taxon>
        <taxon>Eucoccidiorida</taxon>
        <taxon>Eimeriorina</taxon>
        <taxon>Sarcocystidae</taxon>
        <taxon>Toxoplasma</taxon>
    </lineage>
</organism>
<protein>
    <submittedName>
        <fullName evidence="2">Leucine rich repeat-containing protein</fullName>
    </submittedName>
</protein>
<dbReference type="GO" id="GO:0048471">
    <property type="term" value="C:perinuclear region of cytoplasm"/>
    <property type="evidence" value="ECO:0007669"/>
    <property type="project" value="TreeGrafter"/>
</dbReference>
<proteinExistence type="predicted"/>
<feature type="compositionally biased region" description="Basic and acidic residues" evidence="1">
    <location>
        <begin position="131"/>
        <end position="150"/>
    </location>
</feature>
<dbReference type="EMBL" id="AEYI02002419">
    <property type="protein sequence ID" value="KFG28314.1"/>
    <property type="molecule type" value="Genomic_DNA"/>
</dbReference>
<evidence type="ECO:0000313" key="3">
    <source>
        <dbReference type="Proteomes" id="UP000028828"/>
    </source>
</evidence>
<dbReference type="GO" id="GO:0005829">
    <property type="term" value="C:cytosol"/>
    <property type="evidence" value="ECO:0007669"/>
    <property type="project" value="TreeGrafter"/>
</dbReference>
<feature type="region of interest" description="Disordered" evidence="1">
    <location>
        <begin position="388"/>
        <end position="412"/>
    </location>
</feature>
<dbReference type="PANTHER" id="PTHR24113">
    <property type="entry name" value="RAN GTPASE-ACTIVATING PROTEIN 1"/>
    <property type="match status" value="1"/>
</dbReference>
<feature type="region of interest" description="Disordered" evidence="1">
    <location>
        <begin position="1136"/>
        <end position="1212"/>
    </location>
</feature>
<dbReference type="InterPro" id="IPR032675">
    <property type="entry name" value="LRR_dom_sf"/>
</dbReference>
<feature type="region of interest" description="Disordered" evidence="1">
    <location>
        <begin position="107"/>
        <end position="150"/>
    </location>
</feature>
<sequence>MRPPLGTPLFFPSSAPSSPASVRAADAAPRGEAALGCVDVAKPECMSPETSRGLELPPLQALPADALRLETRRSGLLVSRAPTLTEEDASQFVAALHARAVAQYRARASRSQPRGGDACADDIFPTGAPDRAGETSGRRSDGAEDEERPDRDILGVALSGVALNDDSLAILVTCMLRSTFLRVIDLSDNRLTDDSVCILAECLPCLPHLRVLSLSRNRLTAVSIVKAAKAFFPDLSNLPSQKQGASRRELARDVEPPGAAGAGQTTHADEPSEVFHLDLSDNLVGPEGCCAIAETIKCNSCPARLYLRNVGGGCAGLLPLMATESFLKALDFSHTDISPGPPSCAVQEPPSCAVQEPPGASFLHSLRSFSSSSASSCRTAGAVSATRSCSLKKQSPAAPSPPAGEKPKRNGKGYLFRTFQRSRLGRGSPAADAEENAWRLESAALEPGGEGRRAGARGSPASRKRRDEEEWSDELDDYCLQDERDARSRNSLTGGDLQMLLCVAEGLAHLLTSAGALQELNLSYCTWSFADYEETGAEPTGSVHYADQLVDILAEALKGTSSLRSFACAGNGMTAVGLRRLCEGLASPTCRLEELNVACNDLQEVLPLAELLLTNRTIRILDVANCMLPSEAVDQLAAALEENTTLSVLVLAHNSLQPSALLRLSQALKIQQQKIVNADRAEDEERADDKREEECGPAETRKQSAETAKATEGGATRRENQQGSAECVCRLAEQRRPPCCCCWWGSPPNPFNDPSSFSPRMSLAPAARQRLLSLRRRCMLHVLARQEAFASSVSPAASLDVCEVCGGLWGEAEDAAGAGKGKKPVLHAGLDMELASVSLASTPARGLRMLDLSFTTPHDGSALRPLAAALPDLPHLLFLDVSSCSMDVSTVDLFRAAAASRVSPFPSFCSSGSPSSSYSPFAPFSPSSASLPVTFPYALCIRGLPLTAIRLDEDEESVDREDAPCTPPQGPSSPLPVSSASPLSSCSSSAPLASSGGIEESGGGGEAGAHAVCCASDWPGEAAVSADGRRRRGSSSSGEASSQTSRLETLRLPEVGGSAAAWRPPDERTETAPPTAEALEDEQQLLSLYSRELSPILPPRQQAQLKALEELHAQQILLQRKREELEKSLLSQLKADDTHADAAEELPPLQDPVDWLHTLSEPETSERTARTGRSEAKSERRSTSKEKTSFNSEKQKSNRETGLSDNSREEES</sequence>
<dbReference type="Proteomes" id="UP000028828">
    <property type="component" value="Unassembled WGS sequence"/>
</dbReference>
<comment type="caution">
    <text evidence="2">The sequence shown here is derived from an EMBL/GenBank/DDBJ whole genome shotgun (WGS) entry which is preliminary data.</text>
</comment>
<dbReference type="SMART" id="SM00368">
    <property type="entry name" value="LRR_RI"/>
    <property type="match status" value="7"/>
</dbReference>
<feature type="compositionally biased region" description="Basic and acidic residues" evidence="1">
    <location>
        <begin position="1164"/>
        <end position="1199"/>
    </location>
</feature>
<feature type="compositionally biased region" description="Low complexity" evidence="1">
    <location>
        <begin position="705"/>
        <end position="714"/>
    </location>
</feature>
<feature type="compositionally biased region" description="Pro residues" evidence="1">
    <location>
        <begin position="965"/>
        <end position="974"/>
    </location>
</feature>
<dbReference type="OrthoDB" id="333024at2759"/>
<dbReference type="GO" id="GO:0031267">
    <property type="term" value="F:small GTPase binding"/>
    <property type="evidence" value="ECO:0007669"/>
    <property type="project" value="TreeGrafter"/>
</dbReference>
<dbReference type="InterPro" id="IPR001611">
    <property type="entry name" value="Leu-rich_rpt"/>
</dbReference>
<dbReference type="InterPro" id="IPR027038">
    <property type="entry name" value="RanGap"/>
</dbReference>
<feature type="region of interest" description="Disordered" evidence="1">
    <location>
        <begin position="1"/>
        <end position="28"/>
    </location>
</feature>
<feature type="compositionally biased region" description="Low complexity" evidence="1">
    <location>
        <begin position="1034"/>
        <end position="1046"/>
    </location>
</feature>
<dbReference type="AlphaFoldDB" id="A0A086J846"/>
<accession>A0A086J846</accession>
<feature type="compositionally biased region" description="Basic and acidic residues" evidence="1">
    <location>
        <begin position="687"/>
        <end position="704"/>
    </location>
</feature>
<feature type="region of interest" description="Disordered" evidence="1">
    <location>
        <begin position="1024"/>
        <end position="1078"/>
    </location>
</feature>
<dbReference type="Gene3D" id="3.80.10.10">
    <property type="entry name" value="Ribonuclease Inhibitor"/>
    <property type="match status" value="2"/>
</dbReference>
<dbReference type="PANTHER" id="PTHR24113:SF15">
    <property type="entry name" value="NACHT DOMAIN-CONTAINING PROTEIN"/>
    <property type="match status" value="1"/>
</dbReference>
<evidence type="ECO:0000256" key="1">
    <source>
        <dbReference type="SAM" id="MobiDB-lite"/>
    </source>
</evidence>
<feature type="compositionally biased region" description="Basic and acidic residues" evidence="1">
    <location>
        <begin position="246"/>
        <end position="255"/>
    </location>
</feature>
<name>A0A086J846_TOXGO</name>
<feature type="region of interest" description="Disordered" evidence="1">
    <location>
        <begin position="954"/>
        <end position="1008"/>
    </location>
</feature>